<dbReference type="InterPro" id="IPR011990">
    <property type="entry name" value="TPR-like_helical_dom_sf"/>
</dbReference>
<name>A0A1B7L6Q3_9ENTR</name>
<keyword evidence="4 9" id="KW-1133">Transmembrane helix</keyword>
<evidence type="ECO:0000259" key="10">
    <source>
        <dbReference type="Pfam" id="PF09976"/>
    </source>
</evidence>
<dbReference type="OrthoDB" id="9789675at2"/>
<protein>
    <recommendedName>
        <fullName evidence="8">Ancillary SecYEG translocon subunit</fullName>
    </recommendedName>
</protein>
<feature type="transmembrane region" description="Helical" evidence="9">
    <location>
        <begin position="24"/>
        <end position="42"/>
    </location>
</feature>
<dbReference type="RefSeq" id="WP_064595965.1">
    <property type="nucleotide sequence ID" value="NZ_CP134782.1"/>
</dbReference>
<feature type="domain" description="Ancillary SecYEG translocon subunit/Cell division coordinator CpoB TPR" evidence="10">
    <location>
        <begin position="15"/>
        <end position="206"/>
    </location>
</feature>
<dbReference type="Pfam" id="PF09976">
    <property type="entry name" value="TPR_21"/>
    <property type="match status" value="1"/>
</dbReference>
<dbReference type="Proteomes" id="UP000078225">
    <property type="component" value="Unassembled WGS sequence"/>
</dbReference>
<dbReference type="PIRSF" id="PIRSF006170">
    <property type="entry name" value="YfgM"/>
    <property type="match status" value="1"/>
</dbReference>
<dbReference type="GO" id="GO:0044877">
    <property type="term" value="F:protein-containing complex binding"/>
    <property type="evidence" value="ECO:0007669"/>
    <property type="project" value="InterPro"/>
</dbReference>
<evidence type="ECO:0000313" key="11">
    <source>
        <dbReference type="EMBL" id="OAT77956.1"/>
    </source>
</evidence>
<evidence type="ECO:0000256" key="3">
    <source>
        <dbReference type="ARBA" id="ARBA00022692"/>
    </source>
</evidence>
<keyword evidence="5 9" id="KW-0472">Membrane</keyword>
<keyword evidence="2" id="KW-1003">Cell membrane</keyword>
<gene>
    <name evidence="11" type="ORF">A9B99_18940</name>
</gene>
<dbReference type="GO" id="GO:0005886">
    <property type="term" value="C:plasma membrane"/>
    <property type="evidence" value="ECO:0007669"/>
    <property type="project" value="UniProtKB-SubCell"/>
</dbReference>
<dbReference type="STRING" id="1691903.A9B99_18940"/>
<evidence type="ECO:0000256" key="8">
    <source>
        <dbReference type="ARBA" id="ARBA00024235"/>
    </source>
</evidence>
<organism evidence="11 12">
    <name type="scientific">Mangrovibacter phragmitis</name>
    <dbReference type="NCBI Taxonomy" id="1691903"/>
    <lineage>
        <taxon>Bacteria</taxon>
        <taxon>Pseudomonadati</taxon>
        <taxon>Pseudomonadota</taxon>
        <taxon>Gammaproteobacteria</taxon>
        <taxon>Enterobacterales</taxon>
        <taxon>Enterobacteriaceae</taxon>
        <taxon>Mangrovibacter</taxon>
    </lineage>
</organism>
<comment type="caution">
    <text evidence="11">The sequence shown here is derived from an EMBL/GenBank/DDBJ whole genome shotgun (WGS) entry which is preliminary data.</text>
</comment>
<dbReference type="EMBL" id="LYRP01000003">
    <property type="protein sequence ID" value="OAT77956.1"/>
    <property type="molecule type" value="Genomic_DNA"/>
</dbReference>
<reference evidence="12" key="1">
    <citation type="submission" date="2016-05" db="EMBL/GenBank/DDBJ databases">
        <authorList>
            <person name="Behera P."/>
            <person name="Vaishampayan P."/>
            <person name="Singh N."/>
            <person name="Raina V."/>
            <person name="Suar M."/>
            <person name="Pattnaik A."/>
            <person name="Rastogi G."/>
        </authorList>
    </citation>
    <scope>NUCLEOTIDE SEQUENCE [LARGE SCALE GENOMIC DNA]</scope>
    <source>
        <strain evidence="12">MP23</strain>
    </source>
</reference>
<proteinExistence type="inferred from homology"/>
<comment type="subcellular location">
    <subcellularLocation>
        <location evidence="1">Cell membrane</location>
        <topology evidence="1">Single-pass type II membrane protein</topology>
    </subcellularLocation>
</comment>
<evidence type="ECO:0000256" key="7">
    <source>
        <dbReference type="ARBA" id="ARBA00024197"/>
    </source>
</evidence>
<dbReference type="PANTHER" id="PTHR38035">
    <property type="entry name" value="UPF0070 PROTEIN YFGM"/>
    <property type="match status" value="1"/>
</dbReference>
<sequence length="207" mass="21986">MEIYDNENEQVEAVKRFFIENGKALAVGVVLGIGALVGWRYWASHQVDSARESSMVYQNTVQALKADKPGSLAAAEKFVADNKGTYGALASLDVAEQLVNKKDFANAAAQLKAGLADTSDENLKALIGLRLARIQVELKQADDALATLGSIKGAGWSAMVADIKGDALLSKGDTKSAREAWSKGVGIADASPALRNIMQMKMNNLSS</sequence>
<evidence type="ECO:0000256" key="2">
    <source>
        <dbReference type="ARBA" id="ARBA00022475"/>
    </source>
</evidence>
<dbReference type="Gene3D" id="1.25.40.10">
    <property type="entry name" value="Tetratricopeptide repeat domain"/>
    <property type="match status" value="1"/>
</dbReference>
<evidence type="ECO:0000313" key="12">
    <source>
        <dbReference type="Proteomes" id="UP000078225"/>
    </source>
</evidence>
<dbReference type="InterPro" id="IPR018704">
    <property type="entry name" value="SecYEG/CpoB_TPR"/>
</dbReference>
<keyword evidence="3 9" id="KW-0812">Transmembrane</keyword>
<dbReference type="AlphaFoldDB" id="A0A1B7L6Q3"/>
<comment type="similarity">
    <text evidence="7">Belongs to the YfgM family.</text>
</comment>
<evidence type="ECO:0000256" key="1">
    <source>
        <dbReference type="ARBA" id="ARBA00004401"/>
    </source>
</evidence>
<accession>A0A1B7L6Q3</accession>
<dbReference type="InterPro" id="IPR026039">
    <property type="entry name" value="YfgM"/>
</dbReference>
<keyword evidence="12" id="KW-1185">Reference proteome</keyword>
<keyword evidence="6" id="KW-0143">Chaperone</keyword>
<evidence type="ECO:0000256" key="5">
    <source>
        <dbReference type="ARBA" id="ARBA00023136"/>
    </source>
</evidence>
<evidence type="ECO:0000256" key="9">
    <source>
        <dbReference type="SAM" id="Phobius"/>
    </source>
</evidence>
<evidence type="ECO:0000256" key="6">
    <source>
        <dbReference type="ARBA" id="ARBA00023186"/>
    </source>
</evidence>
<evidence type="ECO:0000256" key="4">
    <source>
        <dbReference type="ARBA" id="ARBA00022989"/>
    </source>
</evidence>
<dbReference type="PANTHER" id="PTHR38035:SF1">
    <property type="entry name" value="ANCILLARY SECYEG TRANSLOCON SUBUNIT"/>
    <property type="match status" value="1"/>
</dbReference>